<dbReference type="OrthoDB" id="3830220at2"/>
<evidence type="ECO:0000313" key="2">
    <source>
        <dbReference type="EMBL" id="ADB29681.1"/>
    </source>
</evidence>
<evidence type="ECO:0000259" key="1">
    <source>
        <dbReference type="Pfam" id="PF13400"/>
    </source>
</evidence>
<gene>
    <name evidence="2" type="ordered locus">Kfla_0560</name>
</gene>
<keyword evidence="3" id="KW-1185">Reference proteome</keyword>
<accession>D2PW24</accession>
<dbReference type="InterPro" id="IPR021202">
    <property type="entry name" value="Rv3654c-like"/>
</dbReference>
<feature type="domain" description="Putative Flp pilus-assembly TadG-like N-terminal" evidence="1">
    <location>
        <begin position="12"/>
        <end position="59"/>
    </location>
</feature>
<protein>
    <recommendedName>
        <fullName evidence="1">Putative Flp pilus-assembly TadG-like N-terminal domain-containing protein</fullName>
    </recommendedName>
</protein>
<dbReference type="EMBL" id="CP001736">
    <property type="protein sequence ID" value="ADB29681.1"/>
    <property type="molecule type" value="Genomic_DNA"/>
</dbReference>
<proteinExistence type="predicted"/>
<dbReference type="AlphaFoldDB" id="D2PW24"/>
<organism evidence="2 3">
    <name type="scientific">Kribbella flavida (strain DSM 17836 / JCM 10339 / NBRC 14399)</name>
    <dbReference type="NCBI Taxonomy" id="479435"/>
    <lineage>
        <taxon>Bacteria</taxon>
        <taxon>Bacillati</taxon>
        <taxon>Actinomycetota</taxon>
        <taxon>Actinomycetes</taxon>
        <taxon>Propionibacteriales</taxon>
        <taxon>Kribbellaceae</taxon>
        <taxon>Kribbella</taxon>
    </lineage>
</organism>
<name>D2PW24_KRIFD</name>
<dbReference type="InterPro" id="IPR028087">
    <property type="entry name" value="Tad_N"/>
</dbReference>
<sequence length="120" mass="11999">MKPRSIATDERGGATLLVLFTALFLLAVGALATVWSTISLAHHRASAAADLAALSAAQAIQSGIPNPCAAATRAAATQQATISRCAQQGEAVSVAASVTLRLGALGTPTITTYAHAGPHP</sequence>
<reference evidence="3" key="1">
    <citation type="submission" date="2009-09" db="EMBL/GenBank/DDBJ databases">
        <title>The complete genome of Kribbella flavida DSM 17836.</title>
        <authorList>
            <consortium name="US DOE Joint Genome Institute (JGI-PGF)"/>
            <person name="Lucas S."/>
            <person name="Copeland A."/>
            <person name="Lapidus A."/>
            <person name="Glavina del Rio T."/>
            <person name="Dalin E."/>
            <person name="Tice H."/>
            <person name="Bruce D."/>
            <person name="Goodwin L."/>
            <person name="Pitluck S."/>
            <person name="Kyrpides N."/>
            <person name="Mavromatis K."/>
            <person name="Ivanova N."/>
            <person name="Saunders E."/>
            <person name="Brettin T."/>
            <person name="Detter J.C."/>
            <person name="Han C."/>
            <person name="Larimer F."/>
            <person name="Land M."/>
            <person name="Hauser L."/>
            <person name="Markowitz V."/>
            <person name="Cheng J.-F."/>
            <person name="Hugenholtz P."/>
            <person name="Woyke T."/>
            <person name="Wu D."/>
            <person name="Pukall R."/>
            <person name="Klenk H.-P."/>
            <person name="Eisen J.A."/>
        </authorList>
    </citation>
    <scope>NUCLEOTIDE SEQUENCE [LARGE SCALE GENOMIC DNA]</scope>
    <source>
        <strain evidence="3">DSM 17836 / JCM 10339 / NBRC 14399</strain>
    </source>
</reference>
<dbReference type="RefSeq" id="WP_012918237.1">
    <property type="nucleotide sequence ID" value="NC_013729.1"/>
</dbReference>
<dbReference type="Proteomes" id="UP000007967">
    <property type="component" value="Chromosome"/>
</dbReference>
<dbReference type="STRING" id="479435.Kfla_0560"/>
<dbReference type="Pfam" id="PF13400">
    <property type="entry name" value="Tad"/>
    <property type="match status" value="1"/>
</dbReference>
<dbReference type="NCBIfam" id="TIGR03816">
    <property type="entry name" value="tadE_like_DECH"/>
    <property type="match status" value="1"/>
</dbReference>
<reference evidence="2 3" key="2">
    <citation type="journal article" date="2010" name="Stand. Genomic Sci.">
        <title>Complete genome sequence of Kribbella flavida type strain (IFO 14399).</title>
        <authorList>
            <person name="Pukall R."/>
            <person name="Lapidus A."/>
            <person name="Glavina Del Rio T."/>
            <person name="Copeland A."/>
            <person name="Tice H."/>
            <person name="Cheng J.-F."/>
            <person name="Lucas S."/>
            <person name="Chen F."/>
            <person name="Nolan M."/>
            <person name="LaButti K."/>
            <person name="Pati A."/>
            <person name="Ivanova N."/>
            <person name="Mavrommatis K."/>
            <person name="Mikhailova N."/>
            <person name="Pitluck S."/>
            <person name="Bruce D."/>
            <person name="Goodwin L."/>
            <person name="Land M."/>
            <person name="Hauser L."/>
            <person name="Chang Y.-J."/>
            <person name="Jeffries C.D."/>
            <person name="Chen A."/>
            <person name="Palaniappan K."/>
            <person name="Chain P."/>
            <person name="Rohde M."/>
            <person name="Goeker M."/>
            <person name="Bristow J."/>
            <person name="Eisen J.A."/>
            <person name="Markowitz V."/>
            <person name="Hugenholtz P."/>
            <person name="Kyrpides N.C."/>
            <person name="Klenk H.-P."/>
            <person name="Brettin T."/>
        </authorList>
    </citation>
    <scope>NUCLEOTIDE SEQUENCE [LARGE SCALE GENOMIC DNA]</scope>
    <source>
        <strain evidence="3">DSM 17836 / JCM 10339 / NBRC 14399</strain>
    </source>
</reference>
<evidence type="ECO:0000313" key="3">
    <source>
        <dbReference type="Proteomes" id="UP000007967"/>
    </source>
</evidence>
<dbReference type="KEGG" id="kfl:Kfla_0560"/>
<dbReference type="HOGENOM" id="CLU_104210_0_2_11"/>